<gene>
    <name evidence="2" type="ORF">JEQ12_017473</name>
</gene>
<keyword evidence="1" id="KW-0812">Transmembrane</keyword>
<evidence type="ECO:0000313" key="2">
    <source>
        <dbReference type="EMBL" id="KAG5207709.1"/>
    </source>
</evidence>
<sequence length="426" mass="42588">MVAVTGIVVAAEAAFPVVATDLVLAPKAVESDEGVVASVGVVMASSVGLVALGVGFVVPLLMVKVLDSIVEVEIPCVVVAALGEAVVASRDVVTVTDGTVLTLVVAPTPGVVEAAVVTAAGPLATVVVAETVVLTAGGVESTTEDVGFSAVGVAASAGSGVEDPAVVATVDMKTVSEVVESVAPVVTSSSEIVVATAVAVSSTDSAISSFTRIASSGVTSSPASRVVSPTCVVAVPVSESSEVTPGAAVVAVVRNIVEPAPGLMEVVELEAVDSCDVDFTEGATDTVPGADAAVVEAASIAELAVDVIWLVVAATEDRVSDVLVVASDPLVVVVGPLVVMTSGPIGLIGDKELLDVFGLFFETDCVFTANLSALGGFTCFLAGVDWIFLDFCEFFLAEVLSEAALATLGKFNGFLLEEDRGFLNAF</sequence>
<comment type="caution">
    <text evidence="2">The sequence shown here is derived from an EMBL/GenBank/DDBJ whole genome shotgun (WGS) entry which is preliminary data.</text>
</comment>
<dbReference type="EMBL" id="JAEMGP010000006">
    <property type="protein sequence ID" value="KAG5207709.1"/>
    <property type="molecule type" value="Genomic_DNA"/>
</dbReference>
<name>A0A836D0U1_SHEEP</name>
<evidence type="ECO:0000256" key="1">
    <source>
        <dbReference type="SAM" id="Phobius"/>
    </source>
</evidence>
<keyword evidence="1" id="KW-1133">Transmembrane helix</keyword>
<reference evidence="2 3" key="1">
    <citation type="submission" date="2020-12" db="EMBL/GenBank/DDBJ databases">
        <title>De novo assembly of Tibetan sheep genome.</title>
        <authorList>
            <person name="Li X."/>
        </authorList>
    </citation>
    <scope>NUCLEOTIDE SEQUENCE [LARGE SCALE GENOMIC DNA]</scope>
    <source>
        <tissue evidence="2">Heart</tissue>
    </source>
</reference>
<feature type="transmembrane region" description="Helical" evidence="1">
    <location>
        <begin position="35"/>
        <end position="61"/>
    </location>
</feature>
<keyword evidence="1" id="KW-0472">Membrane</keyword>
<proteinExistence type="predicted"/>
<organism evidence="2 3">
    <name type="scientific">Ovis aries</name>
    <name type="common">Sheep</name>
    <dbReference type="NCBI Taxonomy" id="9940"/>
    <lineage>
        <taxon>Eukaryota</taxon>
        <taxon>Metazoa</taxon>
        <taxon>Chordata</taxon>
        <taxon>Craniata</taxon>
        <taxon>Vertebrata</taxon>
        <taxon>Euteleostomi</taxon>
        <taxon>Mammalia</taxon>
        <taxon>Eutheria</taxon>
        <taxon>Laurasiatheria</taxon>
        <taxon>Artiodactyla</taxon>
        <taxon>Ruminantia</taxon>
        <taxon>Pecora</taxon>
        <taxon>Bovidae</taxon>
        <taxon>Caprinae</taxon>
        <taxon>Ovis</taxon>
    </lineage>
</organism>
<evidence type="ECO:0000313" key="3">
    <source>
        <dbReference type="Proteomes" id="UP000664991"/>
    </source>
</evidence>
<dbReference type="AlphaFoldDB" id="A0A836D0U1"/>
<accession>A0A836D0U1</accession>
<protein>
    <submittedName>
        <fullName evidence="2">Uncharacterized protein</fullName>
    </submittedName>
</protein>
<dbReference type="Proteomes" id="UP000664991">
    <property type="component" value="Unassembled WGS sequence"/>
</dbReference>